<keyword evidence="4" id="KW-0378">Hydrolase</keyword>
<dbReference type="InterPro" id="IPR002477">
    <property type="entry name" value="Peptidoglycan-bd-like"/>
</dbReference>
<comment type="caution">
    <text evidence="4">The sequence shown here is derived from an EMBL/GenBank/DDBJ whole genome shotgun (WGS) entry which is preliminary data.</text>
</comment>
<dbReference type="Gene3D" id="1.10.10.2520">
    <property type="entry name" value="Cell wall hydrolase SleB, domain 1"/>
    <property type="match status" value="1"/>
</dbReference>
<evidence type="ECO:0000313" key="5">
    <source>
        <dbReference type="Proteomes" id="UP001285636"/>
    </source>
</evidence>
<dbReference type="Proteomes" id="UP001285636">
    <property type="component" value="Unassembled WGS sequence"/>
</dbReference>
<dbReference type="InterPro" id="IPR042047">
    <property type="entry name" value="SleB_dom1"/>
</dbReference>
<accession>A0AAJ2U4D1</accession>
<feature type="domain" description="Peptidoglycan binding-like" evidence="2">
    <location>
        <begin position="36"/>
        <end position="91"/>
    </location>
</feature>
<dbReference type="GO" id="GO:0016787">
    <property type="term" value="F:hydrolase activity"/>
    <property type="evidence" value="ECO:0007669"/>
    <property type="project" value="UniProtKB-KW"/>
</dbReference>
<dbReference type="Gene3D" id="1.10.101.10">
    <property type="entry name" value="PGBD-like superfamily/PGBD"/>
    <property type="match status" value="1"/>
</dbReference>
<reference evidence="4" key="1">
    <citation type="submission" date="2023-10" db="EMBL/GenBank/DDBJ databases">
        <title>Screening of Alkalihalophilus pseudofirmusBZ-TG-HK211 and Its Alleviation of Salt Stress on Rapeseed Growth.</title>
        <authorList>
            <person name="Zhao B."/>
            <person name="Guo T."/>
        </authorList>
    </citation>
    <scope>NUCLEOTIDE SEQUENCE</scope>
    <source>
        <strain evidence="4">BZ-TG-HK211</strain>
    </source>
</reference>
<dbReference type="InterPro" id="IPR011105">
    <property type="entry name" value="Cell_wall_hydrolase_SleB"/>
</dbReference>
<name>A0AAJ2U4D1_ALKPS</name>
<gene>
    <name evidence="4" type="ORF">RYX45_17565</name>
</gene>
<dbReference type="SUPFAM" id="SSF47090">
    <property type="entry name" value="PGBD-like"/>
    <property type="match status" value="1"/>
</dbReference>
<protein>
    <submittedName>
        <fullName evidence="4">Cell wall hydrolase</fullName>
    </submittedName>
</protein>
<evidence type="ECO:0000313" key="4">
    <source>
        <dbReference type="EMBL" id="MDV2887007.1"/>
    </source>
</evidence>
<dbReference type="Pfam" id="PF01471">
    <property type="entry name" value="PG_binding_1"/>
    <property type="match status" value="1"/>
</dbReference>
<feature type="chain" id="PRO_5042488552" evidence="1">
    <location>
        <begin position="28"/>
        <end position="207"/>
    </location>
</feature>
<dbReference type="Pfam" id="PF07486">
    <property type="entry name" value="Hydrolase_2"/>
    <property type="match status" value="1"/>
</dbReference>
<keyword evidence="1" id="KW-0732">Signal</keyword>
<organism evidence="4 5">
    <name type="scientific">Alkalihalophilus pseudofirmus</name>
    <name type="common">Bacillus pseudofirmus</name>
    <dbReference type="NCBI Taxonomy" id="79885"/>
    <lineage>
        <taxon>Bacteria</taxon>
        <taxon>Bacillati</taxon>
        <taxon>Bacillota</taxon>
        <taxon>Bacilli</taxon>
        <taxon>Bacillales</taxon>
        <taxon>Bacillaceae</taxon>
        <taxon>Alkalihalophilus</taxon>
    </lineage>
</organism>
<dbReference type="AlphaFoldDB" id="A0AAJ2U4D1"/>
<feature type="signal peptide" evidence="1">
    <location>
        <begin position="1"/>
        <end position="27"/>
    </location>
</feature>
<dbReference type="RefSeq" id="WP_289235451.1">
    <property type="nucleotide sequence ID" value="NZ_CP117835.1"/>
</dbReference>
<feature type="domain" description="Cell wall hydrolase SleB" evidence="3">
    <location>
        <begin position="108"/>
        <end position="206"/>
    </location>
</feature>
<proteinExistence type="predicted"/>
<evidence type="ECO:0000259" key="3">
    <source>
        <dbReference type="Pfam" id="PF07486"/>
    </source>
</evidence>
<dbReference type="EMBL" id="JAWJAY010000006">
    <property type="protein sequence ID" value="MDV2887007.1"/>
    <property type="molecule type" value="Genomic_DNA"/>
</dbReference>
<evidence type="ECO:0000256" key="1">
    <source>
        <dbReference type="SAM" id="SignalP"/>
    </source>
</evidence>
<dbReference type="InterPro" id="IPR036366">
    <property type="entry name" value="PGBDSf"/>
</dbReference>
<dbReference type="InterPro" id="IPR036365">
    <property type="entry name" value="PGBD-like_sf"/>
</dbReference>
<sequence>MKQLFLLSKTFVALAILFFISPTEGHAHSLLKQGDTGAEVEELQKQLIQLDYLDTDATGYYGPQTDQAVRNFQSDFGLVVDGLAGVATHSLLEEVHKLAKIVYGEARGESFEGQVAVAGVVLNRVESDEFPQTLAGVIYQRNAFTAVHDGQYELTPDATAYQAVREAYKGTDPSQGALYYFNPDIATSEWIQTRTVEHRIGSHVFAN</sequence>
<evidence type="ECO:0000259" key="2">
    <source>
        <dbReference type="Pfam" id="PF01471"/>
    </source>
</evidence>
<dbReference type="Gene3D" id="6.20.240.60">
    <property type="match status" value="1"/>
</dbReference>